<evidence type="ECO:0000259" key="6">
    <source>
        <dbReference type="PROSITE" id="PS50931"/>
    </source>
</evidence>
<dbReference type="InterPro" id="IPR036390">
    <property type="entry name" value="WH_DNA-bd_sf"/>
</dbReference>
<dbReference type="GO" id="GO:0032993">
    <property type="term" value="C:protein-DNA complex"/>
    <property type="evidence" value="ECO:0007669"/>
    <property type="project" value="TreeGrafter"/>
</dbReference>
<protein>
    <submittedName>
        <fullName evidence="7">DNA-binding transcriptional LysR family regulator</fullName>
    </submittedName>
</protein>
<dbReference type="PANTHER" id="PTHR30346:SF0">
    <property type="entry name" value="HCA OPERON TRANSCRIPTIONAL ACTIVATOR HCAR"/>
    <property type="match status" value="1"/>
</dbReference>
<dbReference type="SUPFAM" id="SSF53850">
    <property type="entry name" value="Periplasmic binding protein-like II"/>
    <property type="match status" value="1"/>
</dbReference>
<feature type="compositionally biased region" description="Basic and acidic residues" evidence="5">
    <location>
        <begin position="320"/>
        <end position="329"/>
    </location>
</feature>
<comment type="caution">
    <text evidence="7">The sequence shown here is derived from an EMBL/GenBank/DDBJ whole genome shotgun (WGS) entry which is preliminary data.</text>
</comment>
<comment type="similarity">
    <text evidence="1">Belongs to the LysR transcriptional regulatory family.</text>
</comment>
<dbReference type="Pfam" id="PF03466">
    <property type="entry name" value="LysR_substrate"/>
    <property type="match status" value="1"/>
</dbReference>
<gene>
    <name evidence="7" type="ORF">BJ982_004211</name>
</gene>
<dbReference type="GO" id="GO:0003700">
    <property type="term" value="F:DNA-binding transcription factor activity"/>
    <property type="evidence" value="ECO:0007669"/>
    <property type="project" value="InterPro"/>
</dbReference>
<dbReference type="RefSeq" id="WP_184882596.1">
    <property type="nucleotide sequence ID" value="NZ_BOOV01000005.1"/>
</dbReference>
<proteinExistence type="inferred from homology"/>
<keyword evidence="3 7" id="KW-0238">DNA-binding</keyword>
<keyword evidence="8" id="KW-1185">Reference proteome</keyword>
<feature type="compositionally biased region" description="Low complexity" evidence="5">
    <location>
        <begin position="302"/>
        <end position="318"/>
    </location>
</feature>
<dbReference type="PROSITE" id="PS50931">
    <property type="entry name" value="HTH_LYSR"/>
    <property type="match status" value="1"/>
</dbReference>
<dbReference type="Gene3D" id="1.10.10.10">
    <property type="entry name" value="Winged helix-like DNA-binding domain superfamily/Winged helix DNA-binding domain"/>
    <property type="match status" value="1"/>
</dbReference>
<dbReference type="Pfam" id="PF00126">
    <property type="entry name" value="HTH_1"/>
    <property type="match status" value="1"/>
</dbReference>
<feature type="domain" description="HTH lysR-type" evidence="6">
    <location>
        <begin position="1"/>
        <end position="58"/>
    </location>
</feature>
<evidence type="ECO:0000256" key="1">
    <source>
        <dbReference type="ARBA" id="ARBA00009437"/>
    </source>
</evidence>
<evidence type="ECO:0000256" key="2">
    <source>
        <dbReference type="ARBA" id="ARBA00023015"/>
    </source>
</evidence>
<reference evidence="7 8" key="1">
    <citation type="submission" date="2020-08" db="EMBL/GenBank/DDBJ databases">
        <title>Sequencing the genomes of 1000 actinobacteria strains.</title>
        <authorList>
            <person name="Klenk H.-P."/>
        </authorList>
    </citation>
    <scope>NUCLEOTIDE SEQUENCE [LARGE SCALE GENOMIC DNA]</scope>
    <source>
        <strain evidence="7 8">DSM 45784</strain>
    </source>
</reference>
<accession>A0A7W7GAS1</accession>
<dbReference type="EMBL" id="JACHND010000001">
    <property type="protein sequence ID" value="MBB4702667.1"/>
    <property type="molecule type" value="Genomic_DNA"/>
</dbReference>
<evidence type="ECO:0000256" key="5">
    <source>
        <dbReference type="SAM" id="MobiDB-lite"/>
    </source>
</evidence>
<dbReference type="InterPro" id="IPR005119">
    <property type="entry name" value="LysR_subst-bd"/>
</dbReference>
<evidence type="ECO:0000313" key="8">
    <source>
        <dbReference type="Proteomes" id="UP000542210"/>
    </source>
</evidence>
<dbReference type="Gene3D" id="3.40.190.10">
    <property type="entry name" value="Periplasmic binding protein-like II"/>
    <property type="match status" value="2"/>
</dbReference>
<sequence>MDLRQLEYAIAVAEELHFGKAAARMHVTQQSVSEQIRRLEKEIGAQLFVRTSRRVTVTAVGEAFLPEARRAVAAVRHALDVGRRAAGPADELRIGHAADLGLRLFQLVIPALRAHLPEVRLAPCPMATADQLAALEDRRLDIGFCWNAEARSGLDSLLVVREPFVLALAATHPLAAEAAIDPVRLSHQPIIVHERDLSPWLYDHIVGHLRDHGTVVTIHREISSLDRLLPLVLADAAIGITVAASAAARPFAGVVYRPFTEPSPLADQRIVWRRDTTDPAVLAFVQIVRELREAGAFIPGYPDLRSGPPDGLDPLPGSVRPEHHPPEPT</sequence>
<evidence type="ECO:0000313" key="7">
    <source>
        <dbReference type="EMBL" id="MBB4702667.1"/>
    </source>
</evidence>
<organism evidence="7 8">
    <name type="scientific">Sphaerisporangium siamense</name>
    <dbReference type="NCBI Taxonomy" id="795645"/>
    <lineage>
        <taxon>Bacteria</taxon>
        <taxon>Bacillati</taxon>
        <taxon>Actinomycetota</taxon>
        <taxon>Actinomycetes</taxon>
        <taxon>Streptosporangiales</taxon>
        <taxon>Streptosporangiaceae</taxon>
        <taxon>Sphaerisporangium</taxon>
    </lineage>
</organism>
<dbReference type="GO" id="GO:0003677">
    <property type="term" value="F:DNA binding"/>
    <property type="evidence" value="ECO:0007669"/>
    <property type="project" value="UniProtKB-KW"/>
</dbReference>
<dbReference type="Proteomes" id="UP000542210">
    <property type="component" value="Unassembled WGS sequence"/>
</dbReference>
<keyword evidence="2" id="KW-0805">Transcription regulation</keyword>
<name>A0A7W7GAS1_9ACTN</name>
<evidence type="ECO:0000256" key="4">
    <source>
        <dbReference type="ARBA" id="ARBA00023163"/>
    </source>
</evidence>
<dbReference type="PRINTS" id="PR00039">
    <property type="entry name" value="HTHLYSR"/>
</dbReference>
<dbReference type="AlphaFoldDB" id="A0A7W7GAS1"/>
<dbReference type="FunFam" id="1.10.10.10:FF:000001">
    <property type="entry name" value="LysR family transcriptional regulator"/>
    <property type="match status" value="1"/>
</dbReference>
<dbReference type="CDD" id="cd08414">
    <property type="entry name" value="PBP2_LTTR_aromatics_like"/>
    <property type="match status" value="1"/>
</dbReference>
<dbReference type="PANTHER" id="PTHR30346">
    <property type="entry name" value="TRANSCRIPTIONAL DUAL REGULATOR HCAR-RELATED"/>
    <property type="match status" value="1"/>
</dbReference>
<dbReference type="InterPro" id="IPR036388">
    <property type="entry name" value="WH-like_DNA-bd_sf"/>
</dbReference>
<dbReference type="SUPFAM" id="SSF46785">
    <property type="entry name" value="Winged helix' DNA-binding domain"/>
    <property type="match status" value="1"/>
</dbReference>
<keyword evidence="4" id="KW-0804">Transcription</keyword>
<feature type="region of interest" description="Disordered" evidence="5">
    <location>
        <begin position="300"/>
        <end position="329"/>
    </location>
</feature>
<evidence type="ECO:0000256" key="3">
    <source>
        <dbReference type="ARBA" id="ARBA00023125"/>
    </source>
</evidence>
<dbReference type="InterPro" id="IPR000847">
    <property type="entry name" value="LysR_HTH_N"/>
</dbReference>